<dbReference type="AlphaFoldDB" id="A0A239IVH8"/>
<reference evidence="3 4" key="1">
    <citation type="submission" date="2017-06" db="EMBL/GenBank/DDBJ databases">
        <authorList>
            <person name="Kim H.J."/>
            <person name="Triplett B.A."/>
        </authorList>
    </citation>
    <scope>NUCLEOTIDE SEQUENCE [LARGE SCALE GENOMIC DNA]</scope>
    <source>
        <strain evidence="3 4">CGMCC 4.2132</strain>
    </source>
</reference>
<name>A0A239IVH8_9ACTN</name>
<evidence type="ECO:0000313" key="3">
    <source>
        <dbReference type="EMBL" id="SNS96424.1"/>
    </source>
</evidence>
<feature type="compositionally biased region" description="Polar residues" evidence="1">
    <location>
        <begin position="162"/>
        <end position="179"/>
    </location>
</feature>
<evidence type="ECO:0000313" key="4">
    <source>
        <dbReference type="Proteomes" id="UP000198282"/>
    </source>
</evidence>
<feature type="transmembrane region" description="Helical" evidence="2">
    <location>
        <begin position="185"/>
        <end position="210"/>
    </location>
</feature>
<gene>
    <name evidence="3" type="ORF">SAMN05216276_102095</name>
</gene>
<organism evidence="3 4">
    <name type="scientific">Streptosporangium subroseum</name>
    <dbReference type="NCBI Taxonomy" id="106412"/>
    <lineage>
        <taxon>Bacteria</taxon>
        <taxon>Bacillati</taxon>
        <taxon>Actinomycetota</taxon>
        <taxon>Actinomycetes</taxon>
        <taxon>Streptosporangiales</taxon>
        <taxon>Streptosporangiaceae</taxon>
        <taxon>Streptosporangium</taxon>
    </lineage>
</organism>
<evidence type="ECO:0000256" key="2">
    <source>
        <dbReference type="SAM" id="Phobius"/>
    </source>
</evidence>
<sequence>MLRSGARAVPRSLPGLGRTGPGWQALRRTAVVVLLAVWSALYLGGAALAADGGDAAADLVKVYVVRTAEQNGGTPDSLALIAARTLGDGNRAGEIFDLNRGRAQADGTALTDPGDLRPGWILRLPEDANGPDVQLAQESGGDGATQPDDAASTAPAGAGTQPFVQGSQPPTQQGAQSPTQASNTIVLPLPAVLAGLGAFLLALLTAAIVARQQVRRLFAAMARAIRRLGDPVRRARRLRFRTSLAAAFAGDGESLRTAHGAVAELTGRKGHAVHAVSVDDAGVTAWVATADAPPAPWQDLGEARWRRPAGAFAPPAQPVYGTGSQPPSPSLVAVGVDEQGGKVFVDLSRLDGVLSVTGDPGVARDVVQGLLAEVARSKPAVPVAVLQTTGGPAVALPGTMRRIERFDPRPAGAREAGTLRAAARLHPLEALLVASGTPTAQEAADLLALCGPGGAGWTALVCGDAQGAHWRWRAAPDGSVEIPLLRLTVTVPA</sequence>
<evidence type="ECO:0000256" key="1">
    <source>
        <dbReference type="SAM" id="MobiDB-lite"/>
    </source>
</evidence>
<feature type="region of interest" description="Disordered" evidence="1">
    <location>
        <begin position="103"/>
        <end position="179"/>
    </location>
</feature>
<keyword evidence="2" id="KW-1133">Transmembrane helix</keyword>
<proteinExistence type="predicted"/>
<keyword evidence="2" id="KW-0812">Transmembrane</keyword>
<accession>A0A239IVH8</accession>
<dbReference type="Proteomes" id="UP000198282">
    <property type="component" value="Unassembled WGS sequence"/>
</dbReference>
<keyword evidence="4" id="KW-1185">Reference proteome</keyword>
<keyword evidence="2" id="KW-0472">Membrane</keyword>
<protein>
    <submittedName>
        <fullName evidence="3">Uncharacterized protein</fullName>
    </submittedName>
</protein>
<dbReference type="EMBL" id="FZOD01000020">
    <property type="protein sequence ID" value="SNS96424.1"/>
    <property type="molecule type" value="Genomic_DNA"/>
</dbReference>